<dbReference type="FunFam" id="3.30.230.40:FF:000001">
    <property type="entry name" value="Imidazoleglycerol-phosphate dehydratase HisB"/>
    <property type="match status" value="1"/>
</dbReference>
<dbReference type="EC" id="4.2.1.19" evidence="6"/>
<dbReference type="Gene3D" id="3.30.230.40">
    <property type="entry name" value="Imidazole glycerol phosphate dehydratase, domain 1"/>
    <property type="match status" value="2"/>
</dbReference>
<evidence type="ECO:0000313" key="7">
    <source>
        <dbReference type="EMBL" id="GIF79066.1"/>
    </source>
</evidence>
<comment type="pathway">
    <text evidence="1 6">Amino-acid biosynthesis; L-histidine biosynthesis; L-histidine from 5-phospho-alpha-D-ribose 1-diphosphate: step 6/9.</text>
</comment>
<comment type="catalytic activity">
    <reaction evidence="6">
        <text>D-erythro-1-(imidazol-4-yl)glycerol 3-phosphate = 3-(imidazol-4-yl)-2-oxopropyl phosphate + H2O</text>
        <dbReference type="Rhea" id="RHEA:11040"/>
        <dbReference type="ChEBI" id="CHEBI:15377"/>
        <dbReference type="ChEBI" id="CHEBI:57766"/>
        <dbReference type="ChEBI" id="CHEBI:58278"/>
        <dbReference type="EC" id="4.2.1.19"/>
    </reaction>
</comment>
<keyword evidence="4 6" id="KW-0368">Histidine biosynthesis</keyword>
<dbReference type="SUPFAM" id="SSF54211">
    <property type="entry name" value="Ribosomal protein S5 domain 2-like"/>
    <property type="match status" value="2"/>
</dbReference>
<name>A0A8J3JEA2_9ACTN</name>
<dbReference type="FunFam" id="3.30.230.40:FF:000003">
    <property type="entry name" value="Imidazoleglycerol-phosphate dehydratase HisB"/>
    <property type="match status" value="1"/>
</dbReference>
<comment type="caution">
    <text evidence="7">The sequence shown here is derived from an EMBL/GenBank/DDBJ whole genome shotgun (WGS) entry which is preliminary data.</text>
</comment>
<dbReference type="PANTHER" id="PTHR23133:SF2">
    <property type="entry name" value="IMIDAZOLEGLYCEROL-PHOSPHATE DEHYDRATASE"/>
    <property type="match status" value="1"/>
</dbReference>
<dbReference type="GO" id="GO:0005737">
    <property type="term" value="C:cytoplasm"/>
    <property type="evidence" value="ECO:0007669"/>
    <property type="project" value="UniProtKB-SubCell"/>
</dbReference>
<gene>
    <name evidence="6 7" type="primary">hisB</name>
    <name evidence="7" type="ORF">Cba03nite_04150</name>
</gene>
<dbReference type="GO" id="GO:0000105">
    <property type="term" value="P:L-histidine biosynthetic process"/>
    <property type="evidence" value="ECO:0007669"/>
    <property type="project" value="UniProtKB-UniRule"/>
</dbReference>
<reference evidence="7 8" key="1">
    <citation type="submission" date="2021-01" db="EMBL/GenBank/DDBJ databases">
        <title>Whole genome shotgun sequence of Catellatospora bangladeshensis NBRC 107357.</title>
        <authorList>
            <person name="Komaki H."/>
            <person name="Tamura T."/>
        </authorList>
    </citation>
    <scope>NUCLEOTIDE SEQUENCE [LARGE SCALE GENOMIC DNA]</scope>
    <source>
        <strain evidence="7 8">NBRC 107357</strain>
    </source>
</reference>
<comment type="similarity">
    <text evidence="6">Belongs to the imidazoleglycerol-phosphate dehydratase family.</text>
</comment>
<evidence type="ECO:0000313" key="8">
    <source>
        <dbReference type="Proteomes" id="UP000601223"/>
    </source>
</evidence>
<comment type="subcellular location">
    <subcellularLocation>
        <location evidence="6">Cytoplasm</location>
    </subcellularLocation>
</comment>
<dbReference type="CDD" id="cd07914">
    <property type="entry name" value="IGPD"/>
    <property type="match status" value="1"/>
</dbReference>
<dbReference type="InterPro" id="IPR020565">
    <property type="entry name" value="ImidazoleglycerP_deHydtase_CS"/>
</dbReference>
<sequence length="204" mass="21994">MSRTGRVERVTKETKVLVEIDLDGTGRGEISTGVGFFDHMLNQIARHGGFDLTVRTEGDLEIDAHHTMEDTALALGEAFAIALGDKAGIRRYGDAVVPMDEVLVQAAVDLSGRPYVVHDEPMDIAPYIGPVYPTSMTRHIFESFGQTAKVTLHVSVLRAARPGTKPDAHHVVEGQFKALARALRTAVEIDPRSAGAVPSTKGVL</sequence>
<keyword evidence="3 6" id="KW-0028">Amino-acid biosynthesis</keyword>
<keyword evidence="8" id="KW-1185">Reference proteome</keyword>
<evidence type="ECO:0000256" key="1">
    <source>
        <dbReference type="ARBA" id="ARBA00005047"/>
    </source>
</evidence>
<evidence type="ECO:0000256" key="4">
    <source>
        <dbReference type="ARBA" id="ARBA00023102"/>
    </source>
</evidence>
<dbReference type="Proteomes" id="UP000601223">
    <property type="component" value="Unassembled WGS sequence"/>
</dbReference>
<dbReference type="GO" id="GO:0004424">
    <property type="term" value="F:imidazoleglycerol-phosphate dehydratase activity"/>
    <property type="evidence" value="ECO:0007669"/>
    <property type="project" value="UniProtKB-UniRule"/>
</dbReference>
<dbReference type="UniPathway" id="UPA00031">
    <property type="reaction ID" value="UER00011"/>
</dbReference>
<evidence type="ECO:0000256" key="6">
    <source>
        <dbReference type="HAMAP-Rule" id="MF_00076"/>
    </source>
</evidence>
<keyword evidence="5 6" id="KW-0456">Lyase</keyword>
<dbReference type="RefSeq" id="WP_203741055.1">
    <property type="nucleotide sequence ID" value="NZ_BONF01000004.1"/>
</dbReference>
<organism evidence="7 8">
    <name type="scientific">Catellatospora bangladeshensis</name>
    <dbReference type="NCBI Taxonomy" id="310355"/>
    <lineage>
        <taxon>Bacteria</taxon>
        <taxon>Bacillati</taxon>
        <taxon>Actinomycetota</taxon>
        <taxon>Actinomycetes</taxon>
        <taxon>Micromonosporales</taxon>
        <taxon>Micromonosporaceae</taxon>
        <taxon>Catellatospora</taxon>
    </lineage>
</organism>
<evidence type="ECO:0000256" key="5">
    <source>
        <dbReference type="ARBA" id="ARBA00023239"/>
    </source>
</evidence>
<evidence type="ECO:0000256" key="3">
    <source>
        <dbReference type="ARBA" id="ARBA00022605"/>
    </source>
</evidence>
<dbReference type="PANTHER" id="PTHR23133">
    <property type="entry name" value="IMIDAZOLEGLYCEROL-PHOSPHATE DEHYDRATASE HIS7"/>
    <property type="match status" value="1"/>
</dbReference>
<proteinExistence type="inferred from homology"/>
<dbReference type="InterPro" id="IPR000807">
    <property type="entry name" value="ImidazoleglycerolP_deHydtase"/>
</dbReference>
<dbReference type="NCBIfam" id="NF002111">
    <property type="entry name" value="PRK00951.2-1"/>
    <property type="match status" value="1"/>
</dbReference>
<protein>
    <recommendedName>
        <fullName evidence="2 6">Imidazoleglycerol-phosphate dehydratase</fullName>
        <shortName evidence="6">IGPD</shortName>
        <ecNumber evidence="6">4.2.1.19</ecNumber>
    </recommendedName>
</protein>
<dbReference type="EMBL" id="BONF01000004">
    <property type="protein sequence ID" value="GIF79066.1"/>
    <property type="molecule type" value="Genomic_DNA"/>
</dbReference>
<keyword evidence="6" id="KW-0963">Cytoplasm</keyword>
<dbReference type="NCBIfam" id="NF002110">
    <property type="entry name" value="PRK00951.1-6"/>
    <property type="match status" value="1"/>
</dbReference>
<evidence type="ECO:0000256" key="2">
    <source>
        <dbReference type="ARBA" id="ARBA00016664"/>
    </source>
</evidence>
<dbReference type="HAMAP" id="MF_00076">
    <property type="entry name" value="HisB"/>
    <property type="match status" value="1"/>
</dbReference>
<dbReference type="PROSITE" id="PS00954">
    <property type="entry name" value="IGP_DEHYDRATASE_1"/>
    <property type="match status" value="1"/>
</dbReference>
<dbReference type="InterPro" id="IPR020568">
    <property type="entry name" value="Ribosomal_Su5_D2-typ_SF"/>
</dbReference>
<dbReference type="InterPro" id="IPR038494">
    <property type="entry name" value="IGPD_sf"/>
</dbReference>
<dbReference type="Pfam" id="PF00475">
    <property type="entry name" value="IGPD"/>
    <property type="match status" value="1"/>
</dbReference>
<accession>A0A8J3JEA2</accession>
<dbReference type="AlphaFoldDB" id="A0A8J3JEA2"/>